<accession>A0A0K2VEX6</accession>
<name>A0A0K2VEX6_LEPSM</name>
<evidence type="ECO:0000313" key="1">
    <source>
        <dbReference type="EMBL" id="CDW48441.1"/>
    </source>
</evidence>
<dbReference type="AlphaFoldDB" id="A0A0K2VEX6"/>
<sequence length="30" mass="3310">MGTRPSVASWKPSLLPRGSTSMIRVDKTSY</sequence>
<proteinExistence type="predicted"/>
<reference evidence="1" key="1">
    <citation type="submission" date="2014-05" db="EMBL/GenBank/DDBJ databases">
        <authorList>
            <person name="Chronopoulou M."/>
        </authorList>
    </citation>
    <scope>NUCLEOTIDE SEQUENCE</scope>
    <source>
        <tissue evidence="1">Whole organism</tissue>
    </source>
</reference>
<protein>
    <submittedName>
        <fullName evidence="1">Uncharacterized protein</fullName>
    </submittedName>
</protein>
<organism evidence="1">
    <name type="scientific">Lepeophtheirus salmonis</name>
    <name type="common">Salmon louse</name>
    <name type="synonym">Caligus salmonis</name>
    <dbReference type="NCBI Taxonomy" id="72036"/>
    <lineage>
        <taxon>Eukaryota</taxon>
        <taxon>Metazoa</taxon>
        <taxon>Ecdysozoa</taxon>
        <taxon>Arthropoda</taxon>
        <taxon>Crustacea</taxon>
        <taxon>Multicrustacea</taxon>
        <taxon>Hexanauplia</taxon>
        <taxon>Copepoda</taxon>
        <taxon>Siphonostomatoida</taxon>
        <taxon>Caligidae</taxon>
        <taxon>Lepeophtheirus</taxon>
    </lineage>
</organism>
<dbReference type="EMBL" id="HACA01031080">
    <property type="protein sequence ID" value="CDW48441.1"/>
    <property type="molecule type" value="Transcribed_RNA"/>
</dbReference>